<sequence>MLLFICTITILDCSQDWEFFQQLPDSILWKASSITDVLYTHASNNLAKCALLCKINLYCKAFYFYQETCYGLSSITADSSTNALVKVFVKQPVNECHGDGFVYYNGLCLMMSTILLTWYDAKDYCERRNSNLLVLDTEKKHEDMVNFFDLYYPDANDQFFIGATDGENEGEWKWLITNSSSYFKFTGSQPNNKDQQYSGYPANCAALSTSRLLDEYCHQPKTFICEM</sequence>
<dbReference type="SUPFAM" id="SSF56436">
    <property type="entry name" value="C-type lectin-like"/>
    <property type="match status" value="1"/>
</dbReference>
<evidence type="ECO:0000313" key="2">
    <source>
        <dbReference type="EMBL" id="CAG2249677.1"/>
    </source>
</evidence>
<proteinExistence type="predicted"/>
<reference evidence="2" key="1">
    <citation type="submission" date="2021-03" db="EMBL/GenBank/DDBJ databases">
        <authorList>
            <person name="Bekaert M."/>
        </authorList>
    </citation>
    <scope>NUCLEOTIDE SEQUENCE</scope>
</reference>
<dbReference type="PROSITE" id="PS50041">
    <property type="entry name" value="C_TYPE_LECTIN_2"/>
    <property type="match status" value="1"/>
</dbReference>
<dbReference type="SMART" id="SM00034">
    <property type="entry name" value="CLECT"/>
    <property type="match status" value="1"/>
</dbReference>
<accession>A0A8S3UVV3</accession>
<dbReference type="EMBL" id="CAJPWZ010002980">
    <property type="protein sequence ID" value="CAG2249677.1"/>
    <property type="molecule type" value="Genomic_DNA"/>
</dbReference>
<organism evidence="2 3">
    <name type="scientific">Mytilus edulis</name>
    <name type="common">Blue mussel</name>
    <dbReference type="NCBI Taxonomy" id="6550"/>
    <lineage>
        <taxon>Eukaryota</taxon>
        <taxon>Metazoa</taxon>
        <taxon>Spiralia</taxon>
        <taxon>Lophotrochozoa</taxon>
        <taxon>Mollusca</taxon>
        <taxon>Bivalvia</taxon>
        <taxon>Autobranchia</taxon>
        <taxon>Pteriomorphia</taxon>
        <taxon>Mytilida</taxon>
        <taxon>Mytiloidea</taxon>
        <taxon>Mytilidae</taxon>
        <taxon>Mytilinae</taxon>
        <taxon>Mytilus</taxon>
    </lineage>
</organism>
<dbReference type="Pfam" id="PF00059">
    <property type="entry name" value="Lectin_C"/>
    <property type="match status" value="1"/>
</dbReference>
<dbReference type="InterPro" id="IPR016187">
    <property type="entry name" value="CTDL_fold"/>
</dbReference>
<protein>
    <recommendedName>
        <fullName evidence="1">C-type lectin domain-containing protein</fullName>
    </recommendedName>
</protein>
<evidence type="ECO:0000259" key="1">
    <source>
        <dbReference type="PROSITE" id="PS50041"/>
    </source>
</evidence>
<comment type="caution">
    <text evidence="2">The sequence shown here is derived from an EMBL/GenBank/DDBJ whole genome shotgun (WGS) entry which is preliminary data.</text>
</comment>
<gene>
    <name evidence="2" type="ORF">MEDL_61437</name>
</gene>
<dbReference type="InterPro" id="IPR050828">
    <property type="entry name" value="C-type_lectin/matrix_domain"/>
</dbReference>
<evidence type="ECO:0000313" key="3">
    <source>
        <dbReference type="Proteomes" id="UP000683360"/>
    </source>
</evidence>
<dbReference type="AlphaFoldDB" id="A0A8S3UVV3"/>
<dbReference type="InterPro" id="IPR016186">
    <property type="entry name" value="C-type_lectin-like/link_sf"/>
</dbReference>
<name>A0A8S3UVV3_MYTED</name>
<dbReference type="Gene3D" id="3.10.100.10">
    <property type="entry name" value="Mannose-Binding Protein A, subunit A"/>
    <property type="match status" value="1"/>
</dbReference>
<dbReference type="InterPro" id="IPR001304">
    <property type="entry name" value="C-type_lectin-like"/>
</dbReference>
<feature type="domain" description="C-type lectin" evidence="1">
    <location>
        <begin position="104"/>
        <end position="226"/>
    </location>
</feature>
<dbReference type="PANTHER" id="PTHR45710">
    <property type="entry name" value="C-TYPE LECTIN DOMAIN-CONTAINING PROTEIN 180"/>
    <property type="match status" value="1"/>
</dbReference>
<keyword evidence="3" id="KW-1185">Reference proteome</keyword>
<dbReference type="SUPFAM" id="SSF57414">
    <property type="entry name" value="Hairpin loop containing domain-like"/>
    <property type="match status" value="1"/>
</dbReference>
<dbReference type="PANTHER" id="PTHR45710:SF36">
    <property type="entry name" value="C-TYPE LECTIN DOMAIN-CONTAINING PROTEIN"/>
    <property type="match status" value="1"/>
</dbReference>
<dbReference type="Proteomes" id="UP000683360">
    <property type="component" value="Unassembled WGS sequence"/>
</dbReference>
<dbReference type="OrthoDB" id="6271941at2759"/>